<dbReference type="InterPro" id="IPR000048">
    <property type="entry name" value="IQ_motif_EF-hand-BS"/>
</dbReference>
<reference evidence="4 5" key="1">
    <citation type="submission" date="2024-01" db="EMBL/GenBank/DDBJ databases">
        <title>The genomes of 5 underutilized Papilionoideae crops provide insights into root nodulation and disease resistanc.</title>
        <authorList>
            <person name="Jiang F."/>
        </authorList>
    </citation>
    <scope>NUCLEOTIDE SEQUENCE [LARGE SCALE GENOMIC DNA]</scope>
    <source>
        <strain evidence="4">LVBAO_FW01</strain>
        <tissue evidence="4">Leaves</tissue>
    </source>
</reference>
<evidence type="ECO:0000313" key="5">
    <source>
        <dbReference type="Proteomes" id="UP001367508"/>
    </source>
</evidence>
<dbReference type="PANTHER" id="PTHR32295:SF216">
    <property type="entry name" value="PROTEIN IQ-DOMAIN 3"/>
    <property type="match status" value="1"/>
</dbReference>
<evidence type="ECO:0000313" key="4">
    <source>
        <dbReference type="EMBL" id="KAK7320395.1"/>
    </source>
</evidence>
<dbReference type="PROSITE" id="PS50096">
    <property type="entry name" value="IQ"/>
    <property type="match status" value="1"/>
</dbReference>
<sequence length="472" mass="52258">MGKKGSWFSAVKKVFIPDSRKDKKQKNHKSNKQSSHNDSELASEEAPLAVAPPLPPIEQVKLTVAENEQNKHAFSLAFATAVAAAEVVRLTSMPHNPGKTMEEIAAIKIQTAFRGYMARRALRALRGLVRLKTLIQGKFVKRQATSTLQCMQTLARLQSQIRERRIRMSDENQALQCQLQQKHEKELEKLRAAQAGEKWDDSLKSKEQIEAKLLQRQEAALRRERAFAYSFSHQQTRKKSSKSVNPTFMVPSNPHRGWNWLERWMATPPWEGQSTKDETDHASLKSATSHAMSIGEITKLYSLHGHKHDNRPSPFGQKARRPVTHYYPSTPASKAPSANGKARPLSSKGSAWVGDADSRSMFSVQSERYCRHSIGGSSVRDDEILASSPAIPSYMAPTSSAKARSKILRPSPEKGGAAVSAKKRLSFSPPTGSRRHSGPPKVEMASNKDVAAVSNERACSSGDVIATRAILV</sequence>
<evidence type="ECO:0000256" key="3">
    <source>
        <dbReference type="SAM" id="MobiDB-lite"/>
    </source>
</evidence>
<feature type="region of interest" description="Disordered" evidence="3">
    <location>
        <begin position="269"/>
        <end position="288"/>
    </location>
</feature>
<organism evidence="4 5">
    <name type="scientific">Canavalia gladiata</name>
    <name type="common">Sword bean</name>
    <name type="synonym">Dolichos gladiatus</name>
    <dbReference type="NCBI Taxonomy" id="3824"/>
    <lineage>
        <taxon>Eukaryota</taxon>
        <taxon>Viridiplantae</taxon>
        <taxon>Streptophyta</taxon>
        <taxon>Embryophyta</taxon>
        <taxon>Tracheophyta</taxon>
        <taxon>Spermatophyta</taxon>
        <taxon>Magnoliopsida</taxon>
        <taxon>eudicotyledons</taxon>
        <taxon>Gunneridae</taxon>
        <taxon>Pentapetalae</taxon>
        <taxon>rosids</taxon>
        <taxon>fabids</taxon>
        <taxon>Fabales</taxon>
        <taxon>Fabaceae</taxon>
        <taxon>Papilionoideae</taxon>
        <taxon>50 kb inversion clade</taxon>
        <taxon>NPAAA clade</taxon>
        <taxon>indigoferoid/millettioid clade</taxon>
        <taxon>Phaseoleae</taxon>
        <taxon>Canavalia</taxon>
    </lineage>
</organism>
<name>A0AAN9KMD6_CANGL</name>
<gene>
    <name evidence="4" type="ORF">VNO77_29825</name>
</gene>
<dbReference type="GO" id="GO:0005516">
    <property type="term" value="F:calmodulin binding"/>
    <property type="evidence" value="ECO:0007669"/>
    <property type="project" value="UniProtKB-KW"/>
</dbReference>
<keyword evidence="1" id="KW-0112">Calmodulin-binding</keyword>
<dbReference type="AlphaFoldDB" id="A0AAN9KMD6"/>
<dbReference type="PANTHER" id="PTHR32295">
    <property type="entry name" value="IQ-DOMAIN 5-RELATED"/>
    <property type="match status" value="1"/>
</dbReference>
<evidence type="ECO:0000256" key="2">
    <source>
        <dbReference type="ARBA" id="ARBA00024341"/>
    </source>
</evidence>
<keyword evidence="5" id="KW-1185">Reference proteome</keyword>
<evidence type="ECO:0000256" key="1">
    <source>
        <dbReference type="ARBA" id="ARBA00022860"/>
    </source>
</evidence>
<proteinExistence type="inferred from homology"/>
<dbReference type="Pfam" id="PF00612">
    <property type="entry name" value="IQ"/>
    <property type="match status" value="1"/>
</dbReference>
<feature type="compositionally biased region" description="Basic and acidic residues" evidence="3">
    <location>
        <begin position="274"/>
        <end position="283"/>
    </location>
</feature>
<protein>
    <submittedName>
        <fullName evidence="4">Uncharacterized protein</fullName>
    </submittedName>
</protein>
<dbReference type="SMART" id="SM00015">
    <property type="entry name" value="IQ"/>
    <property type="match status" value="1"/>
</dbReference>
<feature type="region of interest" description="Disordered" evidence="3">
    <location>
        <begin position="304"/>
        <end position="354"/>
    </location>
</feature>
<dbReference type="Proteomes" id="UP001367508">
    <property type="component" value="Unassembled WGS sequence"/>
</dbReference>
<feature type="region of interest" description="Disordered" evidence="3">
    <location>
        <begin position="395"/>
        <end position="442"/>
    </location>
</feature>
<dbReference type="EMBL" id="JAYMYQ010000007">
    <property type="protein sequence ID" value="KAK7320395.1"/>
    <property type="molecule type" value="Genomic_DNA"/>
</dbReference>
<feature type="region of interest" description="Disordered" evidence="3">
    <location>
        <begin position="17"/>
        <end position="48"/>
    </location>
</feature>
<comment type="caution">
    <text evidence="4">The sequence shown here is derived from an EMBL/GenBank/DDBJ whole genome shotgun (WGS) entry which is preliminary data.</text>
</comment>
<feature type="compositionally biased region" description="Basic residues" evidence="3">
    <location>
        <begin position="22"/>
        <end position="31"/>
    </location>
</feature>
<comment type="similarity">
    <text evidence="2">Belongs to the IQD family.</text>
</comment>
<dbReference type="CDD" id="cd23767">
    <property type="entry name" value="IQCD"/>
    <property type="match status" value="1"/>
</dbReference>
<accession>A0AAN9KMD6</accession>